<dbReference type="AlphaFoldDB" id="Q0W7G9"/>
<protein>
    <recommendedName>
        <fullName evidence="1">Ferritin-like diiron domain-containing protein</fullName>
    </recommendedName>
</protein>
<name>Q0W7G9_METAR</name>
<evidence type="ECO:0000313" key="3">
    <source>
        <dbReference type="Proteomes" id="UP000000663"/>
    </source>
</evidence>
<dbReference type="Gene3D" id="1.20.1260.10">
    <property type="match status" value="1"/>
</dbReference>
<dbReference type="Proteomes" id="UP000000663">
    <property type="component" value="Chromosome"/>
</dbReference>
<feature type="domain" description="Ferritin-like diiron" evidence="1">
    <location>
        <begin position="1"/>
        <end position="123"/>
    </location>
</feature>
<dbReference type="GO" id="GO:0046872">
    <property type="term" value="F:metal ion binding"/>
    <property type="evidence" value="ECO:0007669"/>
    <property type="project" value="InterPro"/>
</dbReference>
<dbReference type="eggNOG" id="arCOG01097">
    <property type="taxonomic scope" value="Archaea"/>
</dbReference>
<dbReference type="InterPro" id="IPR052773">
    <property type="entry name" value="Anaerobic_Peroxidase-Rel"/>
</dbReference>
<organism evidence="2 3">
    <name type="scientific">Methanocella arvoryzae (strain DSM 22066 / NBRC 105507 / MRE50)</name>
    <dbReference type="NCBI Taxonomy" id="351160"/>
    <lineage>
        <taxon>Archaea</taxon>
        <taxon>Methanobacteriati</taxon>
        <taxon>Methanobacteriota</taxon>
        <taxon>Stenosarchaea group</taxon>
        <taxon>Methanomicrobia</taxon>
        <taxon>Methanocellales</taxon>
        <taxon>Methanocellaceae</taxon>
        <taxon>Methanocella</taxon>
    </lineage>
</organism>
<accession>Q0W7G9</accession>
<keyword evidence="3" id="KW-1185">Reference proteome</keyword>
<dbReference type="PANTHER" id="PTHR43339">
    <property type="entry name" value="RUBRERYTHRIN-RELATED"/>
    <property type="match status" value="1"/>
</dbReference>
<dbReference type="InterPro" id="IPR009040">
    <property type="entry name" value="Ferritin-like_diiron"/>
</dbReference>
<dbReference type="InterPro" id="IPR012347">
    <property type="entry name" value="Ferritin-like"/>
</dbReference>
<dbReference type="RefSeq" id="WP_012036825.1">
    <property type="nucleotide sequence ID" value="NC_009464.1"/>
</dbReference>
<dbReference type="PROSITE" id="PS50905">
    <property type="entry name" value="FERRITIN_LIKE"/>
    <property type="match status" value="1"/>
</dbReference>
<gene>
    <name evidence="2" type="ORF">RCIX190</name>
</gene>
<evidence type="ECO:0000259" key="1">
    <source>
        <dbReference type="PROSITE" id="PS50905"/>
    </source>
</evidence>
<dbReference type="SUPFAM" id="SSF47240">
    <property type="entry name" value="Ferritin-like"/>
    <property type="match status" value="1"/>
</dbReference>
<proteinExistence type="predicted"/>
<dbReference type="InterPro" id="IPR003251">
    <property type="entry name" value="Rr_diiron-bd_dom"/>
</dbReference>
<dbReference type="KEGG" id="rci:RCIX190"/>
<dbReference type="Pfam" id="PF02915">
    <property type="entry name" value="Rubrerythrin"/>
    <property type="match status" value="1"/>
</dbReference>
<dbReference type="GO" id="GO:0016491">
    <property type="term" value="F:oxidoreductase activity"/>
    <property type="evidence" value="ECO:0007669"/>
    <property type="project" value="InterPro"/>
</dbReference>
<dbReference type="OrthoDB" id="147647at2157"/>
<evidence type="ECO:0000313" key="2">
    <source>
        <dbReference type="EMBL" id="CAJ35674.1"/>
    </source>
</evidence>
<dbReference type="GeneID" id="5145164"/>
<reference evidence="2 3" key="1">
    <citation type="journal article" date="2006" name="Science">
        <title>Genome of rice cluster I archaea -- the key methane producers in the rice rhizosphere.</title>
        <authorList>
            <person name="Erkel C."/>
            <person name="Kube M."/>
            <person name="Reinhardt R."/>
            <person name="Liesack W."/>
        </authorList>
    </citation>
    <scope>NUCLEOTIDE SEQUENCE [LARGE SCALE GENOMIC DNA]</scope>
    <source>
        <strain evidence="3">DSM 22066 / NBRC 105507 / MRE50</strain>
    </source>
</reference>
<dbReference type="PATRIC" id="fig|351160.9.peg.2560"/>
<dbReference type="STRING" id="351160.RCIX190"/>
<sequence length="123" mass="13560">MSKLTNIMEATFKGETMEVGLYLAMAKKAELEGRADIAMYLKQLAWEEAGHACEVATMLGKIGDTKANLEMMHQGETMATKEKADAARIAREEGNQEAATFFDAASRDENRHRSGLEGFLKSI</sequence>
<dbReference type="PANTHER" id="PTHR43339:SF1">
    <property type="entry name" value="RUBRERYTHRIN"/>
    <property type="match status" value="1"/>
</dbReference>
<dbReference type="EMBL" id="AM114193">
    <property type="protein sequence ID" value="CAJ35674.1"/>
    <property type="molecule type" value="Genomic_DNA"/>
</dbReference>
<dbReference type="InterPro" id="IPR009078">
    <property type="entry name" value="Ferritin-like_SF"/>
</dbReference>